<dbReference type="STRING" id="51511.ENSCSAVP00000006539"/>
<dbReference type="InterPro" id="IPR011989">
    <property type="entry name" value="ARM-like"/>
</dbReference>
<evidence type="ECO:0000313" key="2">
    <source>
        <dbReference type="Proteomes" id="UP000007875"/>
    </source>
</evidence>
<dbReference type="eggNOG" id="KOG0166">
    <property type="taxonomic scope" value="Eukaryota"/>
</dbReference>
<proteinExistence type="predicted"/>
<evidence type="ECO:0000313" key="1">
    <source>
        <dbReference type="Ensembl" id="ENSCSAVP00000006539.1"/>
    </source>
</evidence>
<sequence>GLDKIETLQSHQNQEVYQKSFDIIEHYFGSDDEVNDLAPQVDIGSKQYTFNNQIGTAERFEFQ</sequence>
<dbReference type="Pfam" id="PF16186">
    <property type="entry name" value="Arm_3"/>
    <property type="match status" value="1"/>
</dbReference>
<dbReference type="Ensembl" id="ENSCSAVT00000006622.1">
    <property type="protein sequence ID" value="ENSCSAVP00000006539.1"/>
    <property type="gene ID" value="ENSCSAVG00000003915.1"/>
</dbReference>
<dbReference type="InParanoid" id="H2YMI7"/>
<dbReference type="HOGENOM" id="CLU_2891644_0_0_1"/>
<keyword evidence="2" id="KW-1185">Reference proteome</keyword>
<dbReference type="InterPro" id="IPR032413">
    <property type="entry name" value="Arm_3"/>
</dbReference>
<name>H2YMI7_CIOSA</name>
<dbReference type="Proteomes" id="UP000007875">
    <property type="component" value="Unassembled WGS sequence"/>
</dbReference>
<reference evidence="1" key="2">
    <citation type="submission" date="2025-08" db="UniProtKB">
        <authorList>
            <consortium name="Ensembl"/>
        </authorList>
    </citation>
    <scope>IDENTIFICATION</scope>
</reference>
<dbReference type="Gene3D" id="1.25.10.10">
    <property type="entry name" value="Leucine-rich Repeat Variant"/>
    <property type="match status" value="1"/>
</dbReference>
<reference evidence="2" key="1">
    <citation type="submission" date="2003-08" db="EMBL/GenBank/DDBJ databases">
        <authorList>
            <person name="Birren B."/>
            <person name="Nusbaum C."/>
            <person name="Abebe A."/>
            <person name="Abouelleil A."/>
            <person name="Adekoya E."/>
            <person name="Ait-zahra M."/>
            <person name="Allen N."/>
            <person name="Allen T."/>
            <person name="An P."/>
            <person name="Anderson M."/>
            <person name="Anderson S."/>
            <person name="Arachchi H."/>
            <person name="Armbruster J."/>
            <person name="Bachantsang P."/>
            <person name="Baldwin J."/>
            <person name="Barry A."/>
            <person name="Bayul T."/>
            <person name="Blitshsteyn B."/>
            <person name="Bloom T."/>
            <person name="Blye J."/>
            <person name="Boguslavskiy L."/>
            <person name="Borowsky M."/>
            <person name="Boukhgalter B."/>
            <person name="Brunache A."/>
            <person name="Butler J."/>
            <person name="Calixte N."/>
            <person name="Calvo S."/>
            <person name="Camarata J."/>
            <person name="Campo K."/>
            <person name="Chang J."/>
            <person name="Cheshatsang Y."/>
            <person name="Citroen M."/>
            <person name="Collymore A."/>
            <person name="Considine T."/>
            <person name="Cook A."/>
            <person name="Cooke P."/>
            <person name="Corum B."/>
            <person name="Cuomo C."/>
            <person name="David R."/>
            <person name="Dawoe T."/>
            <person name="Degray S."/>
            <person name="Dodge S."/>
            <person name="Dooley K."/>
            <person name="Dorje P."/>
            <person name="Dorjee K."/>
            <person name="Dorris L."/>
            <person name="Duffey N."/>
            <person name="Dupes A."/>
            <person name="Elkins T."/>
            <person name="Engels R."/>
            <person name="Erickson J."/>
            <person name="Farina A."/>
            <person name="Faro S."/>
            <person name="Ferreira P."/>
            <person name="Fischer H."/>
            <person name="Fitzgerald M."/>
            <person name="Foley K."/>
            <person name="Gage D."/>
            <person name="Galagan J."/>
            <person name="Gearin G."/>
            <person name="Gnerre S."/>
            <person name="Gnirke A."/>
            <person name="Goyette A."/>
            <person name="Graham J."/>
            <person name="Grandbois E."/>
            <person name="Gyaltsen K."/>
            <person name="Hafez N."/>
            <person name="Hagopian D."/>
            <person name="Hagos B."/>
            <person name="Hall J."/>
            <person name="Hatcher B."/>
            <person name="Heller A."/>
            <person name="Higgins H."/>
            <person name="Honan T."/>
            <person name="Horn A."/>
            <person name="Houde N."/>
            <person name="Hughes L."/>
            <person name="Hulme W."/>
            <person name="Husby E."/>
            <person name="Iliev I."/>
            <person name="Jaffe D."/>
            <person name="Jones C."/>
            <person name="Kamal M."/>
            <person name="Kamat A."/>
            <person name="Kamvysselis M."/>
            <person name="Karlsson E."/>
            <person name="Kells C."/>
            <person name="Kieu A."/>
            <person name="Kisner P."/>
            <person name="Kodira C."/>
            <person name="Kulbokas E."/>
            <person name="Labutti K."/>
            <person name="Lama D."/>
            <person name="Landers T."/>
            <person name="Leger J."/>
            <person name="Levine S."/>
            <person name="Lewis D."/>
            <person name="Lewis T."/>
            <person name="Lindblad-toh K."/>
            <person name="Liu X."/>
            <person name="Lokyitsang T."/>
            <person name="Lokyitsang Y."/>
            <person name="Lucien O."/>
            <person name="Lui A."/>
            <person name="Ma L.J."/>
            <person name="Mabbitt R."/>
            <person name="Macdonald J."/>
            <person name="Maclean C."/>
            <person name="Major J."/>
            <person name="Manning J."/>
            <person name="Marabella R."/>
            <person name="Maru K."/>
            <person name="Matthews C."/>
            <person name="Mauceli E."/>
            <person name="Mccarthy M."/>
            <person name="Mcdonough S."/>
            <person name="Mcghee T."/>
            <person name="Meldrim J."/>
            <person name="Meneus L."/>
            <person name="Mesirov J."/>
            <person name="Mihalev A."/>
            <person name="Mihova T."/>
            <person name="Mikkelsen T."/>
            <person name="Mlenga V."/>
            <person name="Moru K."/>
            <person name="Mozes J."/>
            <person name="Mulrain L."/>
            <person name="Munson G."/>
            <person name="Naylor J."/>
            <person name="Newes C."/>
            <person name="Nguyen C."/>
            <person name="Nguyen N."/>
            <person name="Nguyen T."/>
            <person name="Nicol R."/>
            <person name="Nielsen C."/>
            <person name="Nizzari M."/>
            <person name="Norbu C."/>
            <person name="Norbu N."/>
            <person name="O'donnell P."/>
            <person name="Okoawo O."/>
            <person name="O'leary S."/>
            <person name="Omotosho B."/>
            <person name="O'neill K."/>
            <person name="Osman S."/>
            <person name="Parker S."/>
            <person name="Perrin D."/>
            <person name="Phunkhang P."/>
            <person name="Piqani B."/>
            <person name="Purcell S."/>
            <person name="Rachupka T."/>
            <person name="Ramasamy U."/>
            <person name="Rameau R."/>
            <person name="Ray V."/>
            <person name="Raymond C."/>
            <person name="Retta R."/>
            <person name="Richardson S."/>
            <person name="Rise C."/>
            <person name="Rodriguez J."/>
            <person name="Rogers J."/>
            <person name="Rogov P."/>
            <person name="Rutman M."/>
            <person name="Schupbach R."/>
            <person name="Seaman C."/>
            <person name="Settipalli S."/>
            <person name="Sharpe T."/>
            <person name="Sheridan J."/>
            <person name="Sherpa N."/>
            <person name="Shi J."/>
            <person name="Smirnov S."/>
            <person name="Smith C."/>
            <person name="Sougnez C."/>
            <person name="Spencer B."/>
            <person name="Stalker J."/>
            <person name="Stange-thomann N."/>
            <person name="Stavropoulos S."/>
            <person name="Stetson K."/>
            <person name="Stone C."/>
            <person name="Stone S."/>
            <person name="Stubbs M."/>
            <person name="Talamas J."/>
            <person name="Tchuinga P."/>
            <person name="Tenzing P."/>
            <person name="Tesfaye S."/>
            <person name="Theodore J."/>
            <person name="Thoulutsang Y."/>
            <person name="Topham K."/>
            <person name="Towey S."/>
            <person name="Tsamla T."/>
            <person name="Tsomo N."/>
            <person name="Vallee D."/>
            <person name="Vassiliev H."/>
            <person name="Venkataraman V."/>
            <person name="Vinson J."/>
            <person name="Vo A."/>
            <person name="Wade C."/>
            <person name="Wang S."/>
            <person name="Wangchuk T."/>
            <person name="Wangdi T."/>
            <person name="Whittaker C."/>
            <person name="Wilkinson J."/>
            <person name="Wu Y."/>
            <person name="Wyman D."/>
            <person name="Yadav S."/>
            <person name="Yang S."/>
            <person name="Yang X."/>
            <person name="Yeager S."/>
            <person name="Yee E."/>
            <person name="Young G."/>
            <person name="Zainoun J."/>
            <person name="Zembeck L."/>
            <person name="Zimmer A."/>
            <person name="Zody M."/>
            <person name="Lander E."/>
        </authorList>
    </citation>
    <scope>NUCLEOTIDE SEQUENCE [LARGE SCALE GENOMIC DNA]</scope>
</reference>
<organism evidence="1 2">
    <name type="scientific">Ciona savignyi</name>
    <name type="common">Pacific transparent sea squirt</name>
    <dbReference type="NCBI Taxonomy" id="51511"/>
    <lineage>
        <taxon>Eukaryota</taxon>
        <taxon>Metazoa</taxon>
        <taxon>Chordata</taxon>
        <taxon>Tunicata</taxon>
        <taxon>Ascidiacea</taxon>
        <taxon>Phlebobranchia</taxon>
        <taxon>Cionidae</taxon>
        <taxon>Ciona</taxon>
    </lineage>
</organism>
<reference evidence="1" key="3">
    <citation type="submission" date="2025-09" db="UniProtKB">
        <authorList>
            <consortium name="Ensembl"/>
        </authorList>
    </citation>
    <scope>IDENTIFICATION</scope>
</reference>
<dbReference type="AlphaFoldDB" id="H2YMI7"/>
<accession>H2YMI7</accession>
<protein>
    <submittedName>
        <fullName evidence="1">Uncharacterized protein</fullName>
    </submittedName>
</protein>